<evidence type="ECO:0000256" key="1">
    <source>
        <dbReference type="ARBA" id="ARBA00023239"/>
    </source>
</evidence>
<evidence type="ECO:0000256" key="2">
    <source>
        <dbReference type="RuleBase" id="RU361173"/>
    </source>
</evidence>
<feature type="signal peptide" evidence="3">
    <location>
        <begin position="1"/>
        <end position="31"/>
    </location>
</feature>
<keyword evidence="2" id="KW-0119">Carbohydrate metabolism</keyword>
<dbReference type="PANTHER" id="PTHR31683:SF18">
    <property type="entry name" value="PECTATE LYASE 21-RELATED"/>
    <property type="match status" value="1"/>
</dbReference>
<organism evidence="5 6">
    <name type="scientific">Lysobacter hankyongensis</name>
    <dbReference type="NCBI Taxonomy" id="1176535"/>
    <lineage>
        <taxon>Bacteria</taxon>
        <taxon>Pseudomonadati</taxon>
        <taxon>Pseudomonadota</taxon>
        <taxon>Gammaproteobacteria</taxon>
        <taxon>Lysobacterales</taxon>
        <taxon>Lysobacteraceae</taxon>
        <taxon>Lysobacter</taxon>
    </lineage>
</organism>
<reference evidence="6" key="1">
    <citation type="journal article" date="2019" name="Int. J. Syst. Evol. Microbiol.">
        <title>The Global Catalogue of Microorganisms (GCM) 10K type strain sequencing project: providing services to taxonomists for standard genome sequencing and annotation.</title>
        <authorList>
            <consortium name="The Broad Institute Genomics Platform"/>
            <consortium name="The Broad Institute Genome Sequencing Center for Infectious Disease"/>
            <person name="Wu L."/>
            <person name="Ma J."/>
        </authorList>
    </citation>
    <scope>NUCLEOTIDE SEQUENCE [LARGE SCALE GENOMIC DNA]</scope>
    <source>
        <strain evidence="6">JCM 18204</strain>
    </source>
</reference>
<feature type="chain" id="PRO_5045196110" description="Pectate lyase domain-containing protein" evidence="3">
    <location>
        <begin position="32"/>
        <end position="456"/>
    </location>
</feature>
<keyword evidence="6" id="KW-1185">Reference proteome</keyword>
<keyword evidence="1 2" id="KW-0456">Lyase</keyword>
<dbReference type="Gene3D" id="2.60.40.10">
    <property type="entry name" value="Immunoglobulins"/>
    <property type="match status" value="1"/>
</dbReference>
<evidence type="ECO:0000259" key="4">
    <source>
        <dbReference type="SMART" id="SM00656"/>
    </source>
</evidence>
<dbReference type="PANTHER" id="PTHR31683">
    <property type="entry name" value="PECTATE LYASE 18-RELATED"/>
    <property type="match status" value="1"/>
</dbReference>
<protein>
    <recommendedName>
        <fullName evidence="4">Pectate lyase domain-containing protein</fullName>
    </recommendedName>
</protein>
<keyword evidence="3" id="KW-0732">Signal</keyword>
<keyword evidence="2" id="KW-0624">Polysaccharide degradation</keyword>
<dbReference type="Gene3D" id="2.160.20.10">
    <property type="entry name" value="Single-stranded right-handed beta-helix, Pectin lyase-like"/>
    <property type="match status" value="1"/>
</dbReference>
<dbReference type="SUPFAM" id="SSF51126">
    <property type="entry name" value="Pectin lyase-like"/>
    <property type="match status" value="1"/>
</dbReference>
<comment type="similarity">
    <text evidence="2">Belongs to the polysaccharide lyase 1 family.</text>
</comment>
<dbReference type="SMART" id="SM00656">
    <property type="entry name" value="Amb_all"/>
    <property type="match status" value="1"/>
</dbReference>
<sequence>MNISRRLPARAFTLAAASLSLALAFNADVHAQAMGYAAGATGGGSRTPVNVSTPEQMRTAIAAYSGSGGLVLNYTGTFNFASITDVCAQWQKPANVVEIKDKSDITILGANGSSANFGIFIVGNSQNVIVRNMTIGLLPGGEGADSITVEGRGTGRIPSRIWIDHNTIFASLTSCPGAGDASFDGGIDIKRGANRVTVSYNHIYNYQKVSLNGHSDSATEHNSARTTYYRNRFENVQSRLPLQRFGLSHMANNYFGNVSTSGINVRMGGVSLIEANYFENVANPVTSRDSSQIGYWDLRSNYVGAGITWTSGSSGTVNATNWQTTRAYPEALPYTLGIAAAAQVKCVVFATAGARTNLATTAPQCTGVAASIDLTARATGTDIGLTWTTSNLTTAAQEVYRDTDADPSGRTRIGTIGAAIRSFSDTTAATGTTYYYWIKNTTNGTVTNSNAASARR</sequence>
<proteinExistence type="inferred from homology"/>
<feature type="domain" description="Pectate lyase" evidence="4">
    <location>
        <begin position="47"/>
        <end position="284"/>
    </location>
</feature>
<keyword evidence="2" id="KW-0964">Secreted</keyword>
<dbReference type="InterPro" id="IPR012334">
    <property type="entry name" value="Pectin_lyas_fold"/>
</dbReference>
<evidence type="ECO:0000256" key="3">
    <source>
        <dbReference type="SAM" id="SignalP"/>
    </source>
</evidence>
<dbReference type="InterPro" id="IPR013783">
    <property type="entry name" value="Ig-like_fold"/>
</dbReference>
<evidence type="ECO:0000313" key="6">
    <source>
        <dbReference type="Proteomes" id="UP001499959"/>
    </source>
</evidence>
<evidence type="ECO:0000313" key="5">
    <source>
        <dbReference type="EMBL" id="GAA4792334.1"/>
    </source>
</evidence>
<name>A0ABP9B9G6_9GAMM</name>
<comment type="caution">
    <text evidence="5">The sequence shown here is derived from an EMBL/GenBank/DDBJ whole genome shotgun (WGS) entry which is preliminary data.</text>
</comment>
<gene>
    <name evidence="5" type="ORF">GCM10023307_17150</name>
</gene>
<dbReference type="Proteomes" id="UP001499959">
    <property type="component" value="Unassembled WGS sequence"/>
</dbReference>
<dbReference type="InterPro" id="IPR045032">
    <property type="entry name" value="PEL"/>
</dbReference>
<comment type="subcellular location">
    <subcellularLocation>
        <location evidence="2">Secreted</location>
    </subcellularLocation>
</comment>
<dbReference type="Pfam" id="PF00544">
    <property type="entry name" value="Pectate_lyase_4"/>
    <property type="match status" value="1"/>
</dbReference>
<dbReference type="InterPro" id="IPR002022">
    <property type="entry name" value="Pec_lyase"/>
</dbReference>
<accession>A0ABP9B9G6</accession>
<dbReference type="InterPro" id="IPR011050">
    <property type="entry name" value="Pectin_lyase_fold/virulence"/>
</dbReference>
<dbReference type="EMBL" id="BAABJE010000007">
    <property type="protein sequence ID" value="GAA4792334.1"/>
    <property type="molecule type" value="Genomic_DNA"/>
</dbReference>